<proteinExistence type="predicted"/>
<name>A0A1V0SD89_9VIRU</name>
<dbReference type="EMBL" id="KY684086">
    <property type="protein sequence ID" value="ARF09679.1"/>
    <property type="molecule type" value="Genomic_DNA"/>
</dbReference>
<protein>
    <submittedName>
        <fullName evidence="1">Uncharacterized protein</fullName>
    </submittedName>
</protein>
<reference evidence="1" key="1">
    <citation type="journal article" date="2017" name="Science">
        <title>Giant viruses with an expanded complement of translation system components.</title>
        <authorList>
            <person name="Schulz F."/>
            <person name="Yutin N."/>
            <person name="Ivanova N.N."/>
            <person name="Ortega D.R."/>
            <person name="Lee T.K."/>
            <person name="Vierheilig J."/>
            <person name="Daims H."/>
            <person name="Horn M."/>
            <person name="Wagner M."/>
            <person name="Jensen G.J."/>
            <person name="Kyrpides N.C."/>
            <person name="Koonin E.V."/>
            <person name="Woyke T."/>
        </authorList>
    </citation>
    <scope>NUCLEOTIDE SEQUENCE</scope>
    <source>
        <strain evidence="1">ILV1</strain>
    </source>
</reference>
<organism evidence="1">
    <name type="scientific">Indivirus ILV1</name>
    <dbReference type="NCBI Taxonomy" id="1977633"/>
    <lineage>
        <taxon>Viruses</taxon>
        <taxon>Varidnaviria</taxon>
        <taxon>Bamfordvirae</taxon>
        <taxon>Nucleocytoviricota</taxon>
        <taxon>Megaviricetes</taxon>
        <taxon>Imitervirales</taxon>
        <taxon>Mimiviridae</taxon>
        <taxon>Klosneuvirinae</taxon>
        <taxon>Indivirus</taxon>
    </lineage>
</organism>
<evidence type="ECO:0000313" key="1">
    <source>
        <dbReference type="EMBL" id="ARF09679.1"/>
    </source>
</evidence>
<gene>
    <name evidence="1" type="ORF">Indivirus_2_58</name>
</gene>
<sequence>MGWDSKLRKFRNAKRRLNTNFTLGKKINKTVAINKRKNNNQKKIDNELFIEEDSSDTFNPLNKKRKRNETESAKISWNDFNIYYPADGYNNMSVEEKKEWISATNVKNYLLRDPLIDWFDLYYLEKGFNDIPEEQRQITPENMNLIITERNTKKKTFEVEKNKLNVLFEMGHKFEDYVIQDLKTKYSNHIKKVVTNTVTPDLNQVTLKYMLEGIPIIEQAALYNFSNRTFGVADLLIRSDWFEKIFVDQIISENEKYYKAPKLNGNYHYRVVDIKWTTMYLCSNGKNLRNSHRFSAYKGQLAIYNAALGILQGYTPNTAYIMSKAWNLNGNQDHGYNCYKLLGQVDYSDFDSKYILETQNAIRWVRNVRYNGNKWSCNKPSVPELYPNMCNKFDSPYHNIKKELCDQLNEITQIWMVGVKHRKIAHSKGIMGWDDPRCNSETIGMHGKKLGPIVDKIIRVNRDNIGNILPSTIINNMENWQTKTDLDFYLDFEGITGCLYDKNICLENSEIDSQLIFMIGVGYENKGNWEYKTFMTNSISRSEESRIFREFIDFITKKKQDLKSKLKPRFFHWSPAEKSVMNMINKRYKNEFSKWINSVTWIDMCKVFTNEPIVIKGATKFNLKEIAKTMVMHGMIQSSWDNSGPDNGLMAMMEAINYYHYMENGKRNKKDDKKYVDLMISITDYNEIDCKVIWEIVKYLRQNHCKN</sequence>
<accession>A0A1V0SD89</accession>